<feature type="chain" id="PRO_5035832952" description="Pectate lyase domain-containing protein" evidence="4">
    <location>
        <begin position="25"/>
        <end position="860"/>
    </location>
</feature>
<dbReference type="OrthoDB" id="1637350at2759"/>
<reference evidence="6" key="1">
    <citation type="submission" date="2021-02" db="EMBL/GenBank/DDBJ databases">
        <authorList>
            <person name="Palmer J.M."/>
        </authorList>
    </citation>
    <scope>NUCLEOTIDE SEQUENCE</scope>
    <source>
        <strain evidence="6">SCRP23</strain>
    </source>
</reference>
<keyword evidence="7" id="KW-1185">Reference proteome</keyword>
<sequence length="860" mass="89257">MPSRSRFLLAVTAVAEFLSPMVIAATINTGTAPGVAAGTTGGGSIEPVYPTTTDELISYLKDAEPRVVVLNKEFDFRGTMGSTTETGCRPDYTRECIAKNNGYQSQDVILNDGDTAMSQTGGCSDGTAVEVTYDNAAKDFMVVGSNKTLVGEGTSGVIVGKGLWIDGDNVIVQNIHITNLNPHLVWGGDAIYMQGTDDRAMENVWLDHLKISSIGREMLVTGFAGVKSLTVSNCEFDGATEYSASCDGRHYWTMILSGDDTQVSLLNNYIHHVSGRAPKIDSSVVHAANNYWSDCSGHAFDVGDDAYVLIEGNYFDGEPTPNVEGSTGSIFVPTDGNQDQCQADLSRACQVNTLVDSGTLSSDNRNEDTAISTVARVSGFLTVDVAAAATLLSASDNFGVGTLSGGSSAAASTGTNSTAVSTTSSESSDTTPGTVQPAGGSSNDTTGSTVTNTPTTMPTSTSTSSTSSEATPTTTTSASTSTGSAPGFAAGTTGGGDIEPVYPTSIDQLSTYLSDDEPRVIVLQQKFDFTGTEGSTTESGCRPTFNQECIAKNNGYKSQDTILMDGDTAMSNTGGCDSGAISVEVTYDNAAKTPLVVASNKTLVGDGLNGVLYGKGLLIQGSNVIVQNIHITELNPHLVWGGDAITIRGSGDTAPSGIWVDHVKVSSIGRQMVVVNFSGAKGLTISNSDFDGKTEYSASCDGRHYWGFLLYGETTQISLVGNYIHETSGRSPKIGGSAGQSVVVHAANNYFDDNSGHAFDVAASAYVLAEGNYFASVVTPNMDDTAGNFFVPTSGSACASSLGRDCELNVLTDSGGLTGYNEDAVTSILSSYQTQIGGYAVAAASQFTVSSDNFGVGTLK</sequence>
<name>A0A8T1WVG6_9STRA</name>
<evidence type="ECO:0000256" key="4">
    <source>
        <dbReference type="SAM" id="SignalP"/>
    </source>
</evidence>
<dbReference type="SMART" id="SM00656">
    <property type="entry name" value="Amb_all"/>
    <property type="match status" value="2"/>
</dbReference>
<proteinExistence type="predicted"/>
<dbReference type="AlphaFoldDB" id="A0A8T1WVG6"/>
<dbReference type="PANTHER" id="PTHR31683:SF67">
    <property type="entry name" value="PECTIN LYASE F-RELATED"/>
    <property type="match status" value="1"/>
</dbReference>
<comment type="caution">
    <text evidence="6">The sequence shown here is derived from an EMBL/GenBank/DDBJ whole genome shotgun (WGS) entry which is preliminary data.</text>
</comment>
<keyword evidence="2" id="KW-0325">Glycoprotein</keyword>
<evidence type="ECO:0000313" key="7">
    <source>
        <dbReference type="Proteomes" id="UP000693981"/>
    </source>
</evidence>
<dbReference type="InterPro" id="IPR045032">
    <property type="entry name" value="PEL"/>
</dbReference>
<dbReference type="InterPro" id="IPR002022">
    <property type="entry name" value="Pec_lyase"/>
</dbReference>
<gene>
    <name evidence="6" type="ORF">PHYBOEH_003146</name>
</gene>
<evidence type="ECO:0000259" key="5">
    <source>
        <dbReference type="SMART" id="SM00656"/>
    </source>
</evidence>
<dbReference type="PANTHER" id="PTHR31683">
    <property type="entry name" value="PECTATE LYASE 18-RELATED"/>
    <property type="match status" value="1"/>
</dbReference>
<keyword evidence="1" id="KW-1015">Disulfide bond</keyword>
<dbReference type="GO" id="GO:0030570">
    <property type="term" value="F:pectate lyase activity"/>
    <property type="evidence" value="ECO:0007669"/>
    <property type="project" value="InterPro"/>
</dbReference>
<organism evidence="6 7">
    <name type="scientific">Phytophthora boehmeriae</name>
    <dbReference type="NCBI Taxonomy" id="109152"/>
    <lineage>
        <taxon>Eukaryota</taxon>
        <taxon>Sar</taxon>
        <taxon>Stramenopiles</taxon>
        <taxon>Oomycota</taxon>
        <taxon>Peronosporomycetes</taxon>
        <taxon>Peronosporales</taxon>
        <taxon>Peronosporaceae</taxon>
        <taxon>Phytophthora</taxon>
    </lineage>
</organism>
<evidence type="ECO:0000313" key="6">
    <source>
        <dbReference type="EMBL" id="KAG7395809.1"/>
    </source>
</evidence>
<feature type="compositionally biased region" description="Low complexity" evidence="3">
    <location>
        <begin position="405"/>
        <end position="491"/>
    </location>
</feature>
<keyword evidence="4" id="KW-0732">Signal</keyword>
<feature type="domain" description="Pectate lyase" evidence="5">
    <location>
        <begin position="563"/>
        <end position="780"/>
    </location>
</feature>
<dbReference type="Pfam" id="PF00544">
    <property type="entry name" value="Pectate_lyase_4"/>
    <property type="match status" value="2"/>
</dbReference>
<dbReference type="Proteomes" id="UP000693981">
    <property type="component" value="Unassembled WGS sequence"/>
</dbReference>
<accession>A0A8T1WVG6</accession>
<feature type="signal peptide" evidence="4">
    <location>
        <begin position="1"/>
        <end position="24"/>
    </location>
</feature>
<dbReference type="EMBL" id="JAGDFL010000186">
    <property type="protein sequence ID" value="KAG7395809.1"/>
    <property type="molecule type" value="Genomic_DNA"/>
</dbReference>
<evidence type="ECO:0000256" key="3">
    <source>
        <dbReference type="SAM" id="MobiDB-lite"/>
    </source>
</evidence>
<evidence type="ECO:0000256" key="2">
    <source>
        <dbReference type="ARBA" id="ARBA00023180"/>
    </source>
</evidence>
<feature type="domain" description="Pectate lyase" evidence="5">
    <location>
        <begin position="112"/>
        <end position="321"/>
    </location>
</feature>
<protein>
    <recommendedName>
        <fullName evidence="5">Pectate lyase domain-containing protein</fullName>
    </recommendedName>
</protein>
<evidence type="ECO:0000256" key="1">
    <source>
        <dbReference type="ARBA" id="ARBA00023157"/>
    </source>
</evidence>
<feature type="region of interest" description="Disordered" evidence="3">
    <location>
        <begin position="405"/>
        <end position="502"/>
    </location>
</feature>